<dbReference type="AlphaFoldDB" id="A0A8J6DJA7"/>
<comment type="caution">
    <text evidence="1">The sequence shown here is derived from an EMBL/GenBank/DDBJ whole genome shotgun (WGS) entry which is preliminary data.</text>
</comment>
<gene>
    <name evidence="1" type="ORF">J0S82_017328</name>
</gene>
<organism evidence="1 2">
    <name type="scientific">Galemys pyrenaicus</name>
    <name type="common">Iberian desman</name>
    <name type="synonym">Pyrenean desman</name>
    <dbReference type="NCBI Taxonomy" id="202257"/>
    <lineage>
        <taxon>Eukaryota</taxon>
        <taxon>Metazoa</taxon>
        <taxon>Chordata</taxon>
        <taxon>Craniata</taxon>
        <taxon>Vertebrata</taxon>
        <taxon>Euteleostomi</taxon>
        <taxon>Mammalia</taxon>
        <taxon>Eutheria</taxon>
        <taxon>Laurasiatheria</taxon>
        <taxon>Eulipotyphla</taxon>
        <taxon>Talpidae</taxon>
        <taxon>Galemys</taxon>
    </lineage>
</organism>
<proteinExistence type="predicted"/>
<dbReference type="OrthoDB" id="10062605at2759"/>
<dbReference type="EMBL" id="JAGFMF010011925">
    <property type="protein sequence ID" value="KAG8509810.1"/>
    <property type="molecule type" value="Genomic_DNA"/>
</dbReference>
<keyword evidence="2" id="KW-1185">Reference proteome</keyword>
<sequence>QLPHVRSSKMAWRRLVREALSTHRLASNHTNYGSITRLQEFGAVFQLFARMRITLLKLSKLADGVNHLNVKPASSIVGSFLLSPATMTRRILLTDTFLILKPTLSPERASLKVS</sequence>
<protein>
    <submittedName>
        <fullName evidence="1">Uncharacterized protein</fullName>
    </submittedName>
</protein>
<reference evidence="1" key="1">
    <citation type="journal article" date="2021" name="Evol. Appl.">
        <title>The genome of the Pyrenean desman and the effects of bottlenecks and inbreeding on the genomic landscape of an endangered species.</title>
        <authorList>
            <person name="Escoda L."/>
            <person name="Castresana J."/>
        </authorList>
    </citation>
    <scope>NUCLEOTIDE SEQUENCE</scope>
    <source>
        <strain evidence="1">IBE-C5619</strain>
    </source>
</reference>
<feature type="non-terminal residue" evidence="1">
    <location>
        <position position="1"/>
    </location>
</feature>
<feature type="non-terminal residue" evidence="1">
    <location>
        <position position="114"/>
    </location>
</feature>
<evidence type="ECO:0000313" key="1">
    <source>
        <dbReference type="EMBL" id="KAG8509810.1"/>
    </source>
</evidence>
<accession>A0A8J6DJA7</accession>
<evidence type="ECO:0000313" key="2">
    <source>
        <dbReference type="Proteomes" id="UP000700334"/>
    </source>
</evidence>
<dbReference type="Proteomes" id="UP000700334">
    <property type="component" value="Unassembled WGS sequence"/>
</dbReference>
<name>A0A8J6DJA7_GALPY</name>